<evidence type="ECO:0000313" key="2">
    <source>
        <dbReference type="RefSeq" id="XP_059599855.1"/>
    </source>
</evidence>
<organism evidence="2">
    <name type="scientific">Aspergillus niger</name>
    <dbReference type="NCBI Taxonomy" id="5061"/>
    <lineage>
        <taxon>Eukaryota</taxon>
        <taxon>Fungi</taxon>
        <taxon>Dikarya</taxon>
        <taxon>Ascomycota</taxon>
        <taxon>Pezizomycotina</taxon>
        <taxon>Eurotiomycetes</taxon>
        <taxon>Eurotiomycetidae</taxon>
        <taxon>Eurotiales</taxon>
        <taxon>Aspergillaceae</taxon>
        <taxon>Aspergillus</taxon>
        <taxon>Aspergillus subgen. Circumdati</taxon>
    </lineage>
</organism>
<reference evidence="2" key="2">
    <citation type="submission" date="2025-08" db="UniProtKB">
        <authorList>
            <consortium name="RefSeq"/>
        </authorList>
    </citation>
    <scope>IDENTIFICATION</scope>
</reference>
<accession>A0AAJ8DXM2</accession>
<evidence type="ECO:0000256" key="1">
    <source>
        <dbReference type="SAM" id="MobiDB-lite"/>
    </source>
</evidence>
<gene>
    <name evidence="2" type="ORF">An01g14075</name>
</gene>
<feature type="compositionally biased region" description="Basic and acidic residues" evidence="1">
    <location>
        <begin position="66"/>
        <end position="85"/>
    </location>
</feature>
<protein>
    <submittedName>
        <fullName evidence="2">Uncharacterized protein</fullName>
    </submittedName>
</protein>
<dbReference type="KEGG" id="ang:An01g14075"/>
<feature type="compositionally biased region" description="Basic and acidic residues" evidence="1">
    <location>
        <begin position="26"/>
        <end position="43"/>
    </location>
</feature>
<dbReference type="AlphaFoldDB" id="A0AAJ8DXM2"/>
<dbReference type="RefSeq" id="XP_059599855.1">
    <property type="nucleotide sequence ID" value="XM_059745621.1"/>
</dbReference>
<proteinExistence type="predicted"/>
<name>A0AAJ8DXM2_ASPNG</name>
<feature type="region of interest" description="Disordered" evidence="1">
    <location>
        <begin position="25"/>
        <end position="85"/>
    </location>
</feature>
<dbReference type="GeneID" id="84590159"/>
<sequence>MTSRAYMIMLKNLCLIKTDVGAQRCGKVDSNSRGEDRNKRPEGKVQTCIARCHDNRGPKAGGSCRTEGRGVGDGNGEKGKVRGKG</sequence>
<reference evidence="2" key="1">
    <citation type="submission" date="2025-02" db="EMBL/GenBank/DDBJ databases">
        <authorList>
            <consortium name="NCBI Genome Project"/>
        </authorList>
    </citation>
    <scope>NUCLEOTIDE SEQUENCE</scope>
</reference>
<dbReference type="VEuPathDB" id="FungiDB:An01g14075"/>